<organism evidence="2 3">
    <name type="scientific">Rhizobium mongolense</name>
    <dbReference type="NCBI Taxonomy" id="57676"/>
    <lineage>
        <taxon>Bacteria</taxon>
        <taxon>Pseudomonadati</taxon>
        <taxon>Pseudomonadota</taxon>
        <taxon>Alphaproteobacteria</taxon>
        <taxon>Hyphomicrobiales</taxon>
        <taxon>Rhizobiaceae</taxon>
        <taxon>Rhizobium/Agrobacterium group</taxon>
        <taxon>Rhizobium</taxon>
    </lineage>
</organism>
<proteinExistence type="predicted"/>
<dbReference type="EMBL" id="JACIGM010000003">
    <property type="protein sequence ID" value="MBB4273865.1"/>
    <property type="molecule type" value="Genomic_DNA"/>
</dbReference>
<protein>
    <submittedName>
        <fullName evidence="2">Uncharacterized protein</fullName>
    </submittedName>
</protein>
<evidence type="ECO:0000256" key="1">
    <source>
        <dbReference type="SAM" id="MobiDB-lite"/>
    </source>
</evidence>
<accession>A0A7W6RK08</accession>
<feature type="region of interest" description="Disordered" evidence="1">
    <location>
        <begin position="46"/>
        <end position="67"/>
    </location>
</feature>
<evidence type="ECO:0000313" key="2">
    <source>
        <dbReference type="EMBL" id="MBB4273865.1"/>
    </source>
</evidence>
<gene>
    <name evidence="2" type="ORF">GGE12_001620</name>
</gene>
<sequence>MFCPQPAMNSLPAHDDACSCSASRKASATAGSVGLPAIGKTLLPGHSIGRGNRASIPPGELPVGPIW</sequence>
<comment type="caution">
    <text evidence="2">The sequence shown here is derived from an EMBL/GenBank/DDBJ whole genome shotgun (WGS) entry which is preliminary data.</text>
</comment>
<reference evidence="2 3" key="1">
    <citation type="submission" date="2020-08" db="EMBL/GenBank/DDBJ databases">
        <title>Genomic Encyclopedia of Type Strains, Phase IV (KMG-V): Genome sequencing to study the core and pangenomes of soil and plant-associated prokaryotes.</title>
        <authorList>
            <person name="Whitman W."/>
        </authorList>
    </citation>
    <scope>NUCLEOTIDE SEQUENCE [LARGE SCALE GENOMIC DNA]</scope>
    <source>
        <strain evidence="2 3">SEMIA 402</strain>
    </source>
</reference>
<dbReference type="AlphaFoldDB" id="A0A7W6RK08"/>
<name>A0A7W6RK08_9HYPH</name>
<evidence type="ECO:0000313" key="3">
    <source>
        <dbReference type="Proteomes" id="UP000533641"/>
    </source>
</evidence>
<dbReference type="Proteomes" id="UP000533641">
    <property type="component" value="Unassembled WGS sequence"/>
</dbReference>